<dbReference type="GeneID" id="29003426"/>
<proteinExistence type="predicted"/>
<dbReference type="EMBL" id="KV441027">
    <property type="protein sequence ID" value="OAD65817.1"/>
    <property type="molecule type" value="Genomic_DNA"/>
</dbReference>
<gene>
    <name evidence="1" type="ORF">PHYBLDRAFT_71662</name>
</gene>
<organism evidence="1 2">
    <name type="scientific">Phycomyces blakesleeanus (strain ATCC 8743b / DSM 1359 / FGSC 10004 / NBRC 33097 / NRRL 1555)</name>
    <dbReference type="NCBI Taxonomy" id="763407"/>
    <lineage>
        <taxon>Eukaryota</taxon>
        <taxon>Fungi</taxon>
        <taxon>Fungi incertae sedis</taxon>
        <taxon>Mucoromycota</taxon>
        <taxon>Mucoromycotina</taxon>
        <taxon>Mucoromycetes</taxon>
        <taxon>Mucorales</taxon>
        <taxon>Phycomycetaceae</taxon>
        <taxon>Phycomyces</taxon>
    </lineage>
</organism>
<sequence length="235" mass="26952">MHFKHPLIEAIQDLDLPFPTIILLPPSLPPFNPQQLQDFIFSHVFYCPLNNNPTTLNPRPSLSASSVFARIKSPLLTQPVKHKPTIRTRSQSVDQTTAVGQVLNSLNDKTVIICDRRVRTHGGYPNLAQIKLVYDEPLYDQAGQVTHLLLPPSVRDQRTRLFNPLPTVYNTLGPSLHRLVRHFCDTADYEELEDQKRQLTGLLAKGHQLLDTIYCPELTQEQVYSMFERQDLIYF</sequence>
<dbReference type="AlphaFoldDB" id="A0A167JE85"/>
<reference evidence="2" key="1">
    <citation type="submission" date="2015-06" db="EMBL/GenBank/DDBJ databases">
        <title>Expansion of signal transduction pathways in fungi by whole-genome duplication.</title>
        <authorList>
            <consortium name="DOE Joint Genome Institute"/>
            <person name="Corrochano L.M."/>
            <person name="Kuo A."/>
            <person name="Marcet-Houben M."/>
            <person name="Polaino S."/>
            <person name="Salamov A."/>
            <person name="Villalobos J.M."/>
            <person name="Alvarez M.I."/>
            <person name="Avalos J."/>
            <person name="Benito E.P."/>
            <person name="Benoit I."/>
            <person name="Burger G."/>
            <person name="Camino L.P."/>
            <person name="Canovas D."/>
            <person name="Cerda-Olmedo E."/>
            <person name="Cheng J.-F."/>
            <person name="Dominguez A."/>
            <person name="Elias M."/>
            <person name="Eslava A.P."/>
            <person name="Glaser F."/>
            <person name="Grimwood J."/>
            <person name="Gutierrez G."/>
            <person name="Heitman J."/>
            <person name="Henrissat B."/>
            <person name="Iturriaga E.A."/>
            <person name="Lang B.F."/>
            <person name="Lavin J.L."/>
            <person name="Lee S."/>
            <person name="Li W."/>
            <person name="Lindquist E."/>
            <person name="Lopez-Garcia S."/>
            <person name="Luque E.M."/>
            <person name="Marcos A.T."/>
            <person name="Martin J."/>
            <person name="McCluskey K."/>
            <person name="Medina H.R."/>
            <person name="Miralles-Duran A."/>
            <person name="Miyazaki A."/>
            <person name="Munoz-Torres E."/>
            <person name="Oguiza J.A."/>
            <person name="Ohm R."/>
            <person name="Olmedo M."/>
            <person name="Orejas M."/>
            <person name="Ortiz-Castellanos L."/>
            <person name="Pisabarro A.G."/>
            <person name="Rodriguez-Romero J."/>
            <person name="Ruiz-Herrera J."/>
            <person name="Ruiz-Vazquez R."/>
            <person name="Sanz C."/>
            <person name="Schackwitz W."/>
            <person name="Schmutz J."/>
            <person name="Shahriari M."/>
            <person name="Shelest E."/>
            <person name="Silva-Franco F."/>
            <person name="Soanes D."/>
            <person name="Syed K."/>
            <person name="Tagua V.G."/>
            <person name="Talbot N.J."/>
            <person name="Thon M."/>
            <person name="De vries R.P."/>
            <person name="Wiebenga A."/>
            <person name="Yadav J.S."/>
            <person name="Braun E.L."/>
            <person name="Baker S."/>
            <person name="Garre V."/>
            <person name="Horwitz B."/>
            <person name="Torres-Martinez S."/>
            <person name="Idnurm A."/>
            <person name="Herrera-Estrella A."/>
            <person name="Gabaldon T."/>
            <person name="Grigoriev I.V."/>
        </authorList>
    </citation>
    <scope>NUCLEOTIDE SEQUENCE [LARGE SCALE GENOMIC DNA]</scope>
    <source>
        <strain evidence="2">NRRL 1555(-)</strain>
    </source>
</reference>
<dbReference type="InParanoid" id="A0A167JE85"/>
<keyword evidence="2" id="KW-1185">Reference proteome</keyword>
<name>A0A167JE85_PHYB8</name>
<dbReference type="RefSeq" id="XP_018283857.1">
    <property type="nucleotide sequence ID" value="XM_018442520.1"/>
</dbReference>
<dbReference type="Proteomes" id="UP000077315">
    <property type="component" value="Unassembled WGS sequence"/>
</dbReference>
<accession>A0A167JE85</accession>
<evidence type="ECO:0000313" key="1">
    <source>
        <dbReference type="EMBL" id="OAD65817.1"/>
    </source>
</evidence>
<protein>
    <submittedName>
        <fullName evidence="1">Uncharacterized protein</fullName>
    </submittedName>
</protein>
<dbReference type="VEuPathDB" id="FungiDB:PHYBLDRAFT_71662"/>
<evidence type="ECO:0000313" key="2">
    <source>
        <dbReference type="Proteomes" id="UP000077315"/>
    </source>
</evidence>